<protein>
    <recommendedName>
        <fullName evidence="5">Transmembrane protein</fullName>
    </recommendedName>
</protein>
<evidence type="ECO:0008006" key="5">
    <source>
        <dbReference type="Google" id="ProtNLM"/>
    </source>
</evidence>
<keyword evidence="2" id="KW-1133">Transmembrane helix</keyword>
<keyword evidence="2" id="KW-0472">Membrane</keyword>
<keyword evidence="2" id="KW-0812">Transmembrane</keyword>
<sequence length="96" mass="10480">MEGLQKAFRTISQDPKLASSSLSSSSQKPSFGGGAAALSPDQSRVLITRPPRQMVSLWTCSKLGAICFIAGVVIGYTLKRRVKRWASKLLRKLKDD</sequence>
<evidence type="ECO:0000313" key="4">
    <source>
        <dbReference type="Proteomes" id="UP000325577"/>
    </source>
</evidence>
<keyword evidence="4" id="KW-1185">Reference proteome</keyword>
<accession>A0A5J5A1R6</accession>
<reference evidence="3 4" key="1">
    <citation type="submission" date="2019-09" db="EMBL/GenBank/DDBJ databases">
        <title>A chromosome-level genome assembly of the Chinese tupelo Nyssa sinensis.</title>
        <authorList>
            <person name="Yang X."/>
            <person name="Kang M."/>
            <person name="Yang Y."/>
            <person name="Xiong H."/>
            <person name="Wang M."/>
            <person name="Zhang Z."/>
            <person name="Wang Z."/>
            <person name="Wu H."/>
            <person name="Ma T."/>
            <person name="Liu J."/>
            <person name="Xi Z."/>
        </authorList>
    </citation>
    <scope>NUCLEOTIDE SEQUENCE [LARGE SCALE GENOMIC DNA]</scope>
    <source>
        <strain evidence="3">J267</strain>
        <tissue evidence="3">Leaf</tissue>
    </source>
</reference>
<feature type="compositionally biased region" description="Low complexity" evidence="1">
    <location>
        <begin position="12"/>
        <end position="30"/>
    </location>
</feature>
<organism evidence="3 4">
    <name type="scientific">Nyssa sinensis</name>
    <dbReference type="NCBI Taxonomy" id="561372"/>
    <lineage>
        <taxon>Eukaryota</taxon>
        <taxon>Viridiplantae</taxon>
        <taxon>Streptophyta</taxon>
        <taxon>Embryophyta</taxon>
        <taxon>Tracheophyta</taxon>
        <taxon>Spermatophyta</taxon>
        <taxon>Magnoliopsida</taxon>
        <taxon>eudicotyledons</taxon>
        <taxon>Gunneridae</taxon>
        <taxon>Pentapetalae</taxon>
        <taxon>asterids</taxon>
        <taxon>Cornales</taxon>
        <taxon>Nyssaceae</taxon>
        <taxon>Nyssa</taxon>
    </lineage>
</organism>
<feature type="region of interest" description="Disordered" evidence="1">
    <location>
        <begin position="1"/>
        <end position="38"/>
    </location>
</feature>
<dbReference type="AlphaFoldDB" id="A0A5J5A1R6"/>
<evidence type="ECO:0000313" key="3">
    <source>
        <dbReference type="EMBL" id="KAA8523361.1"/>
    </source>
</evidence>
<dbReference type="OrthoDB" id="1726667at2759"/>
<proteinExistence type="predicted"/>
<name>A0A5J5A1R6_9ASTE</name>
<evidence type="ECO:0000256" key="1">
    <source>
        <dbReference type="SAM" id="MobiDB-lite"/>
    </source>
</evidence>
<feature type="transmembrane region" description="Helical" evidence="2">
    <location>
        <begin position="55"/>
        <end position="78"/>
    </location>
</feature>
<evidence type="ECO:0000256" key="2">
    <source>
        <dbReference type="SAM" id="Phobius"/>
    </source>
</evidence>
<dbReference type="EMBL" id="CM018047">
    <property type="protein sequence ID" value="KAA8523361.1"/>
    <property type="molecule type" value="Genomic_DNA"/>
</dbReference>
<gene>
    <name evidence="3" type="ORF">F0562_009784</name>
</gene>
<dbReference type="Proteomes" id="UP000325577">
    <property type="component" value="Linkage Group LG4"/>
</dbReference>